<evidence type="ECO:0000313" key="3">
    <source>
        <dbReference type="Proteomes" id="UP000051952"/>
    </source>
</evidence>
<dbReference type="Proteomes" id="UP000051952">
    <property type="component" value="Unassembled WGS sequence"/>
</dbReference>
<dbReference type="VEuPathDB" id="TriTrypDB:BSAL_76695"/>
<sequence>RCLLLATFGCYEAVDDAADRALLCAIAIADQSPEHGTQAQRPRCSVAVDCGWFETSTFSCVLPDGSLLRRQLVSSVARDVVVKLAPLGDVVNERILVTSDALRNVDPETIRGRIPIIADHLKFDARTRLGKASRRSSVFVFAIPPLNNKGKMNDRHSTVTVASQPILASELRKNEAHAIADGFQLMVNAQYADAETYFRSFLERSAMRSALEWKWNRTFLRLLAISSAIANVQRFAPGAVLAPYYRGECPLFETSAQEQEIYRGKQNENRSQRNFISEELGAEGAATLAAVMESTHRGSAGVSVRKKLREARKASKKR</sequence>
<dbReference type="AlphaFoldDB" id="A0A0S4J006"/>
<feature type="compositionally biased region" description="Basic residues" evidence="1">
    <location>
        <begin position="304"/>
        <end position="318"/>
    </location>
</feature>
<organism evidence="2 3">
    <name type="scientific">Bodo saltans</name>
    <name type="common">Flagellated protozoan</name>
    <dbReference type="NCBI Taxonomy" id="75058"/>
    <lineage>
        <taxon>Eukaryota</taxon>
        <taxon>Discoba</taxon>
        <taxon>Euglenozoa</taxon>
        <taxon>Kinetoplastea</taxon>
        <taxon>Metakinetoplastina</taxon>
        <taxon>Eubodonida</taxon>
        <taxon>Bodonidae</taxon>
        <taxon>Bodo</taxon>
    </lineage>
</organism>
<keyword evidence="3" id="KW-1185">Reference proteome</keyword>
<accession>A0A0S4J006</accession>
<evidence type="ECO:0000256" key="1">
    <source>
        <dbReference type="SAM" id="MobiDB-lite"/>
    </source>
</evidence>
<dbReference type="EMBL" id="CYKH01000727">
    <property type="protein sequence ID" value="CUG27241.1"/>
    <property type="molecule type" value="Genomic_DNA"/>
</dbReference>
<evidence type="ECO:0000313" key="2">
    <source>
        <dbReference type="EMBL" id="CUG27241.1"/>
    </source>
</evidence>
<feature type="region of interest" description="Disordered" evidence="1">
    <location>
        <begin position="295"/>
        <end position="318"/>
    </location>
</feature>
<feature type="non-terminal residue" evidence="2">
    <location>
        <position position="1"/>
    </location>
</feature>
<name>A0A0S4J006_BODSA</name>
<gene>
    <name evidence="2" type="ORF">BSAL_76695</name>
</gene>
<proteinExistence type="predicted"/>
<protein>
    <submittedName>
        <fullName evidence="2">Uncharacterized protein</fullName>
    </submittedName>
</protein>
<reference evidence="3" key="1">
    <citation type="submission" date="2015-09" db="EMBL/GenBank/DDBJ databases">
        <authorList>
            <consortium name="Pathogen Informatics"/>
        </authorList>
    </citation>
    <scope>NUCLEOTIDE SEQUENCE [LARGE SCALE GENOMIC DNA]</scope>
    <source>
        <strain evidence="3">Lake Konstanz</strain>
    </source>
</reference>